<dbReference type="FunFam" id="3.30.70.270:FF:000001">
    <property type="entry name" value="Diguanylate cyclase domain protein"/>
    <property type="match status" value="1"/>
</dbReference>
<dbReference type="SMART" id="SM00267">
    <property type="entry name" value="GGDEF"/>
    <property type="match status" value="1"/>
</dbReference>
<dbReference type="PROSITE" id="PS50887">
    <property type="entry name" value="GGDEF"/>
    <property type="match status" value="1"/>
</dbReference>
<comment type="catalytic activity">
    <reaction evidence="2">
        <text>2 GTP = 3',3'-c-di-GMP + 2 diphosphate</text>
        <dbReference type="Rhea" id="RHEA:24898"/>
        <dbReference type="ChEBI" id="CHEBI:33019"/>
        <dbReference type="ChEBI" id="CHEBI:37565"/>
        <dbReference type="ChEBI" id="CHEBI:58805"/>
        <dbReference type="EC" id="2.7.7.65"/>
    </reaction>
</comment>
<evidence type="ECO:0000259" key="4">
    <source>
        <dbReference type="PROSITE" id="PS50887"/>
    </source>
</evidence>
<dbReference type="GO" id="GO:1902201">
    <property type="term" value="P:negative regulation of bacterial-type flagellum-dependent cell motility"/>
    <property type="evidence" value="ECO:0007669"/>
    <property type="project" value="TreeGrafter"/>
</dbReference>
<evidence type="ECO:0000256" key="3">
    <source>
        <dbReference type="SAM" id="Phobius"/>
    </source>
</evidence>
<evidence type="ECO:0000256" key="2">
    <source>
        <dbReference type="ARBA" id="ARBA00034247"/>
    </source>
</evidence>
<dbReference type="Gene3D" id="3.30.70.270">
    <property type="match status" value="1"/>
</dbReference>
<feature type="transmembrane region" description="Helical" evidence="3">
    <location>
        <begin position="206"/>
        <end position="225"/>
    </location>
</feature>
<feature type="transmembrane region" description="Helical" evidence="3">
    <location>
        <begin position="51"/>
        <end position="71"/>
    </location>
</feature>
<evidence type="ECO:0000256" key="1">
    <source>
        <dbReference type="ARBA" id="ARBA00012528"/>
    </source>
</evidence>
<keyword evidence="3" id="KW-0812">Transmembrane</keyword>
<dbReference type="SUPFAM" id="SSF55073">
    <property type="entry name" value="Nucleotide cyclase"/>
    <property type="match status" value="1"/>
</dbReference>
<protein>
    <recommendedName>
        <fullName evidence="1">diguanylate cyclase</fullName>
        <ecNumber evidence="1">2.7.7.65</ecNumber>
    </recommendedName>
</protein>
<comment type="caution">
    <text evidence="5">The sequence shown here is derived from an EMBL/GenBank/DDBJ whole genome shotgun (WGS) entry which is preliminary data.</text>
</comment>
<dbReference type="InterPro" id="IPR043128">
    <property type="entry name" value="Rev_trsase/Diguanyl_cyclase"/>
</dbReference>
<dbReference type="Pfam" id="PF00990">
    <property type="entry name" value="GGDEF"/>
    <property type="match status" value="1"/>
</dbReference>
<dbReference type="GO" id="GO:0043709">
    <property type="term" value="P:cell adhesion involved in single-species biofilm formation"/>
    <property type="evidence" value="ECO:0007669"/>
    <property type="project" value="TreeGrafter"/>
</dbReference>
<dbReference type="PANTHER" id="PTHR45138">
    <property type="entry name" value="REGULATORY COMPONENTS OF SENSORY TRANSDUCTION SYSTEM"/>
    <property type="match status" value="1"/>
</dbReference>
<dbReference type="InterPro" id="IPR050469">
    <property type="entry name" value="Diguanylate_Cyclase"/>
</dbReference>
<feature type="transmembrane region" description="Helical" evidence="3">
    <location>
        <begin position="289"/>
        <end position="311"/>
    </location>
</feature>
<dbReference type="AlphaFoldDB" id="A0A6I2L712"/>
<dbReference type="GO" id="GO:0005886">
    <property type="term" value="C:plasma membrane"/>
    <property type="evidence" value="ECO:0007669"/>
    <property type="project" value="TreeGrafter"/>
</dbReference>
<dbReference type="EMBL" id="WKJK01000012">
    <property type="protein sequence ID" value="MRW92664.1"/>
    <property type="molecule type" value="Genomic_DNA"/>
</dbReference>
<gene>
    <name evidence="5" type="ORF">GJ699_21940</name>
</gene>
<evidence type="ECO:0000313" key="5">
    <source>
        <dbReference type="EMBL" id="MRW92664.1"/>
    </source>
</evidence>
<feature type="transmembrane region" description="Helical" evidence="3">
    <location>
        <begin position="83"/>
        <end position="107"/>
    </location>
</feature>
<keyword evidence="3" id="KW-0472">Membrane</keyword>
<organism evidence="5 6">
    <name type="scientific">Duganella guangzhouensis</name>
    <dbReference type="NCBI Taxonomy" id="2666084"/>
    <lineage>
        <taxon>Bacteria</taxon>
        <taxon>Pseudomonadati</taxon>
        <taxon>Pseudomonadota</taxon>
        <taxon>Betaproteobacteria</taxon>
        <taxon>Burkholderiales</taxon>
        <taxon>Oxalobacteraceae</taxon>
        <taxon>Telluria group</taxon>
        <taxon>Duganella</taxon>
    </lineage>
</organism>
<accession>A0A6I2L712</accession>
<dbReference type="CDD" id="cd01949">
    <property type="entry name" value="GGDEF"/>
    <property type="match status" value="1"/>
</dbReference>
<feature type="transmembrane region" description="Helical" evidence="3">
    <location>
        <begin position="163"/>
        <end position="186"/>
    </location>
</feature>
<dbReference type="Proteomes" id="UP000433309">
    <property type="component" value="Unassembled WGS sequence"/>
</dbReference>
<reference evidence="5 6" key="1">
    <citation type="submission" date="2019-11" db="EMBL/GenBank/DDBJ databases">
        <title>Novel species isolated from a subtropical stream in China.</title>
        <authorList>
            <person name="Lu H."/>
        </authorList>
    </citation>
    <scope>NUCLEOTIDE SEQUENCE [LARGE SCALE GENOMIC DNA]</scope>
    <source>
        <strain evidence="5 6">FT80W</strain>
    </source>
</reference>
<feature type="domain" description="GGDEF" evidence="4">
    <location>
        <begin position="359"/>
        <end position="492"/>
    </location>
</feature>
<keyword evidence="6" id="KW-1185">Reference proteome</keyword>
<feature type="transmembrane region" description="Helical" evidence="3">
    <location>
        <begin position="127"/>
        <end position="151"/>
    </location>
</feature>
<dbReference type="EC" id="2.7.7.65" evidence="1"/>
<dbReference type="InterPro" id="IPR000160">
    <property type="entry name" value="GGDEF_dom"/>
</dbReference>
<dbReference type="GO" id="GO:0052621">
    <property type="term" value="F:diguanylate cyclase activity"/>
    <property type="evidence" value="ECO:0007669"/>
    <property type="project" value="UniProtKB-EC"/>
</dbReference>
<proteinExistence type="predicted"/>
<keyword evidence="3" id="KW-1133">Transmembrane helix</keyword>
<feature type="transmembrane region" description="Helical" evidence="3">
    <location>
        <begin position="246"/>
        <end position="269"/>
    </location>
</feature>
<dbReference type="InterPro" id="IPR029787">
    <property type="entry name" value="Nucleotide_cyclase"/>
</dbReference>
<evidence type="ECO:0000313" key="6">
    <source>
        <dbReference type="Proteomes" id="UP000433309"/>
    </source>
</evidence>
<sequence length="493" mass="55447">MQLFSPSLYNASTTRRIALSRTDAEVSPAYRELSPWRLWRDGSRGQKLCLFGGWLVLLVLCVALGVGMVIWRWSGIPLEFGGVTVYLTVYPTLLICLLLTLTLGWWWGALPAYCATLTLALYAGMPLAWALLFALSNPLGLAIMAIGYQAIAMRRDLRGISAMLFYVQLSFVACVFSSAGALIWSYTNHYERAALLPIWQGWWLGAFLQSVLLAGPAMALLWPRVERWLNAHPQLMRKMHTNSRQAVLGLLASVTLGVLVYGFVTIELADQQAHLTTLAHAMNVMRQTMWIFYWVFVAIVLFIAFFGYQLFAHWQQSQDRLLAELEKLATTDGLTDLLNRRAADLRLKAEWQRTRRSRHSAAMVLLDIDHFKQINDSYGHPGGDAALRHLANVMRSVMREVDFAARYGGEEFLIVLPDTGEHGAYAFAERLRQQVAATPAQFGAQAIAMKISLGVAVVRDDDASYERWFSRADRALYCAKQGGRNRTSLDDTR</sequence>
<dbReference type="PANTHER" id="PTHR45138:SF9">
    <property type="entry name" value="DIGUANYLATE CYCLASE DGCM-RELATED"/>
    <property type="match status" value="1"/>
</dbReference>
<name>A0A6I2L712_9BURK</name>
<dbReference type="NCBIfam" id="TIGR00254">
    <property type="entry name" value="GGDEF"/>
    <property type="match status" value="1"/>
</dbReference>